<name>A0A0P0YVQ5_9HYPH</name>
<feature type="transmembrane region" description="Helical" evidence="8">
    <location>
        <begin position="80"/>
        <end position="97"/>
    </location>
</feature>
<sequence length="360" mass="36112">MTAVAGDGARRLPRLGRGALAIAACGAIALAAGLTALSAGAANLSLGTVLKTLSAGMSGTRDTVDAGAAAILLDIRLPRVLLALMVGACLAVSGAILQGLFRNPLADPGLVGVSSGAALGAISVIVLGVHAAPILPEALMRHFLPIAAFVGGAISTFLVYRLSTVAGRTSMATMLLTGIALAALTGAMTGILTYLSTDQQLRELTFWSMGGLSGATWDKVRVALPFMAPAFCAAPFLASALDRLALGESEAFHLGVRVQTVKRVAILVIAAGVGAAVSVSGIVGFVGLVAPHLVRLAVGPGHRTLLPAAALLGAGLLAFADLAARTIVAPAELPLGIVTALIGAPFFLYLLLQRSRAGVL</sequence>
<keyword evidence="4" id="KW-1003">Cell membrane</keyword>
<dbReference type="FunFam" id="1.10.3470.10:FF:000001">
    <property type="entry name" value="Vitamin B12 ABC transporter permease BtuC"/>
    <property type="match status" value="1"/>
</dbReference>
<feature type="transmembrane region" description="Helical" evidence="8">
    <location>
        <begin position="333"/>
        <end position="352"/>
    </location>
</feature>
<reference evidence="9" key="1">
    <citation type="journal article" date="2015" name="Proc. Natl. Acad. Sci. U.S.A.">
        <title>Bacterial clade with the ribosomal RNA operon on a small plasmid rather than the chromosome.</title>
        <authorList>
            <person name="Anda M."/>
            <person name="Ohtsubo Y."/>
            <person name="Okubo T."/>
            <person name="Sugawara M."/>
            <person name="Nagata Y."/>
            <person name="Tsuda M."/>
            <person name="Minamisawa K."/>
            <person name="Mitsui H."/>
        </authorList>
    </citation>
    <scope>NUCLEOTIDE SEQUENCE</scope>
    <source>
        <strain evidence="9">DSM 21988</strain>
    </source>
</reference>
<dbReference type="Pfam" id="PF01032">
    <property type="entry name" value="FecCD"/>
    <property type="match status" value="1"/>
</dbReference>
<evidence type="ECO:0000256" key="5">
    <source>
        <dbReference type="ARBA" id="ARBA00022692"/>
    </source>
</evidence>
<evidence type="ECO:0000256" key="2">
    <source>
        <dbReference type="ARBA" id="ARBA00007935"/>
    </source>
</evidence>
<evidence type="ECO:0000256" key="3">
    <source>
        <dbReference type="ARBA" id="ARBA00022448"/>
    </source>
</evidence>
<dbReference type="GO" id="GO:0005886">
    <property type="term" value="C:plasma membrane"/>
    <property type="evidence" value="ECO:0007669"/>
    <property type="project" value="UniProtKB-SubCell"/>
</dbReference>
<evidence type="ECO:0000256" key="6">
    <source>
        <dbReference type="ARBA" id="ARBA00022989"/>
    </source>
</evidence>
<dbReference type="RefSeq" id="WP_143190305.1">
    <property type="nucleotide sequence ID" value="NZ_BBWQ01000025.1"/>
</dbReference>
<dbReference type="AlphaFoldDB" id="A0A0P0YVQ5"/>
<protein>
    <submittedName>
        <fullName evidence="9">Hemin transport system permease hmuU</fullName>
    </submittedName>
</protein>
<feature type="transmembrane region" description="Helical" evidence="8">
    <location>
        <begin position="305"/>
        <end position="327"/>
    </location>
</feature>
<feature type="transmembrane region" description="Helical" evidence="8">
    <location>
        <begin position="20"/>
        <end position="42"/>
    </location>
</feature>
<dbReference type="Gene3D" id="1.10.3470.10">
    <property type="entry name" value="ABC transporter involved in vitamin B12 uptake, BtuC"/>
    <property type="match status" value="1"/>
</dbReference>
<feature type="transmembrane region" description="Helical" evidence="8">
    <location>
        <begin position="264"/>
        <end position="293"/>
    </location>
</feature>
<evidence type="ECO:0000313" key="9">
    <source>
        <dbReference type="EMBL" id="BAT25278.1"/>
    </source>
</evidence>
<feature type="transmembrane region" description="Helical" evidence="8">
    <location>
        <begin position="143"/>
        <end position="162"/>
    </location>
</feature>
<keyword evidence="5 8" id="KW-0812">Transmembrane</keyword>
<proteinExistence type="inferred from homology"/>
<dbReference type="GO" id="GO:0033214">
    <property type="term" value="P:siderophore-iron import into cell"/>
    <property type="evidence" value="ECO:0007669"/>
    <property type="project" value="TreeGrafter"/>
</dbReference>
<evidence type="ECO:0000256" key="4">
    <source>
        <dbReference type="ARBA" id="ARBA00022475"/>
    </source>
</evidence>
<keyword evidence="6 8" id="KW-1133">Transmembrane helix</keyword>
<feature type="transmembrane region" description="Helical" evidence="8">
    <location>
        <begin position="109"/>
        <end position="131"/>
    </location>
</feature>
<evidence type="ECO:0000256" key="1">
    <source>
        <dbReference type="ARBA" id="ARBA00004651"/>
    </source>
</evidence>
<dbReference type="GO" id="GO:0022857">
    <property type="term" value="F:transmembrane transporter activity"/>
    <property type="evidence" value="ECO:0007669"/>
    <property type="project" value="InterPro"/>
</dbReference>
<dbReference type="PANTHER" id="PTHR30472:SF25">
    <property type="entry name" value="ABC TRANSPORTER PERMEASE PROTEIN MJ0876-RELATED"/>
    <property type="match status" value="1"/>
</dbReference>
<organism evidence="9">
    <name type="scientific">Aureimonas altamirensis</name>
    <dbReference type="NCBI Taxonomy" id="370622"/>
    <lineage>
        <taxon>Bacteria</taxon>
        <taxon>Pseudomonadati</taxon>
        <taxon>Pseudomonadota</taxon>
        <taxon>Alphaproteobacteria</taxon>
        <taxon>Hyphomicrobiales</taxon>
        <taxon>Aurantimonadaceae</taxon>
        <taxon>Aureimonas</taxon>
    </lineage>
</organism>
<feature type="transmembrane region" description="Helical" evidence="8">
    <location>
        <begin position="174"/>
        <end position="195"/>
    </location>
</feature>
<dbReference type="CDD" id="cd06550">
    <property type="entry name" value="TM_ABC_iron-siderophores_like"/>
    <property type="match status" value="1"/>
</dbReference>
<comment type="subcellular location">
    <subcellularLocation>
        <location evidence="1">Cell membrane</location>
        <topology evidence="1">Multi-pass membrane protein</topology>
    </subcellularLocation>
</comment>
<dbReference type="SUPFAM" id="SSF81345">
    <property type="entry name" value="ABC transporter involved in vitamin B12 uptake, BtuC"/>
    <property type="match status" value="1"/>
</dbReference>
<dbReference type="EMBL" id="LC066369">
    <property type="protein sequence ID" value="BAT25278.1"/>
    <property type="molecule type" value="Genomic_DNA"/>
</dbReference>
<dbReference type="PANTHER" id="PTHR30472">
    <property type="entry name" value="FERRIC ENTEROBACTIN TRANSPORT SYSTEM PERMEASE PROTEIN"/>
    <property type="match status" value="1"/>
</dbReference>
<evidence type="ECO:0000256" key="8">
    <source>
        <dbReference type="SAM" id="Phobius"/>
    </source>
</evidence>
<dbReference type="InterPro" id="IPR037294">
    <property type="entry name" value="ABC_BtuC-like"/>
</dbReference>
<keyword evidence="3" id="KW-0813">Transport</keyword>
<dbReference type="InterPro" id="IPR000522">
    <property type="entry name" value="ABC_transptr_permease_BtuC"/>
</dbReference>
<evidence type="ECO:0000256" key="7">
    <source>
        <dbReference type="ARBA" id="ARBA00023136"/>
    </source>
</evidence>
<accession>A0A0P0YVQ5</accession>
<comment type="similarity">
    <text evidence="2">Belongs to the binding-protein-dependent transport system permease family. FecCD subfamily.</text>
</comment>
<keyword evidence="7 8" id="KW-0472">Membrane</keyword>